<dbReference type="SUPFAM" id="SSF55729">
    <property type="entry name" value="Acyl-CoA N-acyltransferases (Nat)"/>
    <property type="match status" value="1"/>
</dbReference>
<dbReference type="InterPro" id="IPR000182">
    <property type="entry name" value="GNAT_dom"/>
</dbReference>
<keyword evidence="3" id="KW-1185">Reference proteome</keyword>
<name>A0A0P6VMZ6_9HYPH</name>
<proteinExistence type="predicted"/>
<dbReference type="Gene3D" id="3.40.630.30">
    <property type="match status" value="1"/>
</dbReference>
<accession>A0A0P6VMZ6</accession>
<protein>
    <recommendedName>
        <fullName evidence="1">N-acetyltransferase domain-containing protein</fullName>
    </recommendedName>
</protein>
<dbReference type="PROSITE" id="PS51186">
    <property type="entry name" value="GNAT"/>
    <property type="match status" value="1"/>
</dbReference>
<reference evidence="2 3" key="2">
    <citation type="submission" date="2015-10" db="EMBL/GenBank/DDBJ databases">
        <title>Draft Genome Sequence of Prosthecomicrobium hirschii ATCC 27832.</title>
        <authorList>
            <person name="Daniel J."/>
            <person name="Givan S.A."/>
            <person name="Brun Y.V."/>
            <person name="Brown P.J."/>
        </authorList>
    </citation>
    <scope>NUCLEOTIDE SEQUENCE [LARGE SCALE GENOMIC DNA]</scope>
    <source>
        <strain evidence="2 3">16</strain>
    </source>
</reference>
<dbReference type="AlphaFoldDB" id="A0A0P6VMZ6"/>
<dbReference type="Pfam" id="PF13527">
    <property type="entry name" value="Acetyltransf_9"/>
    <property type="match status" value="1"/>
</dbReference>
<reference evidence="2 3" key="1">
    <citation type="submission" date="2015-09" db="EMBL/GenBank/DDBJ databases">
        <authorList>
            <person name="Jackson K.R."/>
            <person name="Lunt B.L."/>
            <person name="Fisher J.N.B."/>
            <person name="Gardner A.V."/>
            <person name="Bailey M.E."/>
            <person name="Deus L.M."/>
            <person name="Earl A.S."/>
            <person name="Gibby P.D."/>
            <person name="Hartmann K.A."/>
            <person name="Liu J.E."/>
            <person name="Manci A.M."/>
            <person name="Nielsen D.A."/>
            <person name="Solomon M.B."/>
            <person name="Breakwell D.P."/>
            <person name="Burnett S.H."/>
            <person name="Grose J.H."/>
        </authorList>
    </citation>
    <scope>NUCLEOTIDE SEQUENCE [LARGE SCALE GENOMIC DNA]</scope>
    <source>
        <strain evidence="2 3">16</strain>
    </source>
</reference>
<organism evidence="2 3">
    <name type="scientific">Prosthecodimorpha hirschii</name>
    <dbReference type="NCBI Taxonomy" id="665126"/>
    <lineage>
        <taxon>Bacteria</taxon>
        <taxon>Pseudomonadati</taxon>
        <taxon>Pseudomonadota</taxon>
        <taxon>Alphaproteobacteria</taxon>
        <taxon>Hyphomicrobiales</taxon>
        <taxon>Ancalomicrobiaceae</taxon>
        <taxon>Prosthecodimorpha</taxon>
    </lineage>
</organism>
<dbReference type="STRING" id="665126.ABB55_04680"/>
<evidence type="ECO:0000313" key="3">
    <source>
        <dbReference type="Proteomes" id="UP000048984"/>
    </source>
</evidence>
<dbReference type="GO" id="GO:0016747">
    <property type="term" value="F:acyltransferase activity, transferring groups other than amino-acyl groups"/>
    <property type="evidence" value="ECO:0007669"/>
    <property type="project" value="InterPro"/>
</dbReference>
<dbReference type="InterPro" id="IPR016181">
    <property type="entry name" value="Acyl_CoA_acyltransferase"/>
</dbReference>
<dbReference type="EMBL" id="LJYW01000001">
    <property type="protein sequence ID" value="KPL51611.1"/>
    <property type="molecule type" value="Genomic_DNA"/>
</dbReference>
<dbReference type="Proteomes" id="UP000048984">
    <property type="component" value="Unassembled WGS sequence"/>
</dbReference>
<gene>
    <name evidence="2" type="ORF">ABB55_04680</name>
</gene>
<sequence length="311" mass="33029">MLPAVMTSPTAPLTFRTGFAADPAARAAVAALLKPVFEIDIAPLERLGGWEDGSVPFAWFEGDACIANVTAHPKPMMLQGKAVTPWSIVSVATRPDRRGRGLFGDLMARALAHCDRETDLVILGTATPDLYRPFGFRPIGEHAFAGPPPAPVPASGLGARRLDLADDADAARLVALFGDRAPVSTICGLRADRPFFMLKALEEPHISLAWLEALHVVAAIEPDGTCLRLLDVVGPAIPPLAAILAELGTGLGGQRLGGQGLDGPSSRIEVYFPPDRLAWQPAEIMPEDSGWMVRGPWPLDGVPAMFSPMTL</sequence>
<evidence type="ECO:0000313" key="2">
    <source>
        <dbReference type="EMBL" id="KPL51611.1"/>
    </source>
</evidence>
<evidence type="ECO:0000259" key="1">
    <source>
        <dbReference type="PROSITE" id="PS51186"/>
    </source>
</evidence>
<comment type="caution">
    <text evidence="2">The sequence shown here is derived from an EMBL/GenBank/DDBJ whole genome shotgun (WGS) entry which is preliminary data.</text>
</comment>
<feature type="domain" description="N-acetyltransferase" evidence="1">
    <location>
        <begin position="13"/>
        <end position="163"/>
    </location>
</feature>